<evidence type="ECO:0000259" key="2">
    <source>
        <dbReference type="PROSITE" id="PS50995"/>
    </source>
</evidence>
<gene>
    <name evidence="3" type="ORF">SFRA_016025</name>
</gene>
<evidence type="ECO:0000313" key="4">
    <source>
        <dbReference type="Proteomes" id="UP000028058"/>
    </source>
</evidence>
<keyword evidence="4" id="KW-1185">Reference proteome</keyword>
<dbReference type="PANTHER" id="PTHR33164:SF57">
    <property type="entry name" value="MARR-FAMILY TRANSCRIPTIONAL REGULATOR"/>
    <property type="match status" value="1"/>
</dbReference>
<dbReference type="Gene3D" id="1.10.10.10">
    <property type="entry name" value="Winged helix-like DNA-binding domain superfamily/Winged helix DNA-binding domain"/>
    <property type="match status" value="1"/>
</dbReference>
<dbReference type="PANTHER" id="PTHR33164">
    <property type="entry name" value="TRANSCRIPTIONAL REGULATOR, MARR FAMILY"/>
    <property type="match status" value="1"/>
</dbReference>
<sequence length="171" mass="18691">MAELSHFEELARRLGGVEAVKRGLSRALPPDCQPASTTVLALLHHHGEMRMSRLAELLDIDMSVTSRHVAHAVDRGWIDRAPDPLDKRSRLLSLSPRGRELLRGVSARSAATLAEALADWSDEDVERLNELLARLRADFGTTCRTRGERHQRAPGPGTADAPALPTTPSSP</sequence>
<dbReference type="OrthoDB" id="3778086at2"/>
<dbReference type="SMART" id="SM00347">
    <property type="entry name" value="HTH_MARR"/>
    <property type="match status" value="1"/>
</dbReference>
<dbReference type="Pfam" id="PF01047">
    <property type="entry name" value="MarR"/>
    <property type="match status" value="1"/>
</dbReference>
<accession>A0A3R7IRM7</accession>
<evidence type="ECO:0000313" key="3">
    <source>
        <dbReference type="EMBL" id="RKM94784.1"/>
    </source>
</evidence>
<dbReference type="GO" id="GO:0006950">
    <property type="term" value="P:response to stress"/>
    <property type="evidence" value="ECO:0007669"/>
    <property type="project" value="TreeGrafter"/>
</dbReference>
<dbReference type="PRINTS" id="PR00598">
    <property type="entry name" value="HTHMARR"/>
</dbReference>
<protein>
    <submittedName>
        <fullName evidence="3">MarR family transcriptional regulator</fullName>
    </submittedName>
</protein>
<feature type="domain" description="HTH marR-type" evidence="2">
    <location>
        <begin position="7"/>
        <end position="137"/>
    </location>
</feature>
<dbReference type="InterPro" id="IPR000835">
    <property type="entry name" value="HTH_MarR-typ"/>
</dbReference>
<dbReference type="RefSeq" id="WP_050364157.1">
    <property type="nucleotide sequence ID" value="NZ_JBIRWO010000007.1"/>
</dbReference>
<reference evidence="3 4" key="1">
    <citation type="journal article" date="2014" name="Genome Announc.">
        <title>Draft Genome Sequence of Streptomyces fradiae ATCC 19609, a Strain Highly Sensitive to Antibiotics.</title>
        <authorList>
            <person name="Bekker O.B."/>
            <person name="Klimina K.M."/>
            <person name="Vatlin A.A."/>
            <person name="Zakharevich N.V."/>
            <person name="Kasianov A.S."/>
            <person name="Danilenko V.N."/>
        </authorList>
    </citation>
    <scope>NUCLEOTIDE SEQUENCE [LARGE SCALE GENOMIC DNA]</scope>
    <source>
        <strain evidence="3 4">ATCC 19609</strain>
    </source>
</reference>
<dbReference type="PROSITE" id="PS50995">
    <property type="entry name" value="HTH_MARR_2"/>
    <property type="match status" value="1"/>
</dbReference>
<dbReference type="InterPro" id="IPR036388">
    <property type="entry name" value="WH-like_DNA-bd_sf"/>
</dbReference>
<dbReference type="Proteomes" id="UP000028058">
    <property type="component" value="Unassembled WGS sequence"/>
</dbReference>
<name>A0A3R7IRM7_9ACTN</name>
<feature type="region of interest" description="Disordered" evidence="1">
    <location>
        <begin position="143"/>
        <end position="171"/>
    </location>
</feature>
<dbReference type="SUPFAM" id="SSF46785">
    <property type="entry name" value="Winged helix' DNA-binding domain"/>
    <property type="match status" value="1"/>
</dbReference>
<dbReference type="InterPro" id="IPR039422">
    <property type="entry name" value="MarR/SlyA-like"/>
</dbReference>
<proteinExistence type="predicted"/>
<dbReference type="EMBL" id="JNAD02000007">
    <property type="protein sequence ID" value="RKM94784.1"/>
    <property type="molecule type" value="Genomic_DNA"/>
</dbReference>
<dbReference type="GO" id="GO:0003700">
    <property type="term" value="F:DNA-binding transcription factor activity"/>
    <property type="evidence" value="ECO:0007669"/>
    <property type="project" value="InterPro"/>
</dbReference>
<evidence type="ECO:0000256" key="1">
    <source>
        <dbReference type="SAM" id="MobiDB-lite"/>
    </source>
</evidence>
<dbReference type="InterPro" id="IPR036390">
    <property type="entry name" value="WH_DNA-bd_sf"/>
</dbReference>
<comment type="caution">
    <text evidence="3">The sequence shown here is derived from an EMBL/GenBank/DDBJ whole genome shotgun (WGS) entry which is preliminary data.</text>
</comment>
<dbReference type="AlphaFoldDB" id="A0A3R7IRM7"/>
<organism evidence="3 4">
    <name type="scientific">Streptomyces xinghaiensis</name>
    <dbReference type="NCBI Taxonomy" id="1038928"/>
    <lineage>
        <taxon>Bacteria</taxon>
        <taxon>Bacillati</taxon>
        <taxon>Actinomycetota</taxon>
        <taxon>Actinomycetes</taxon>
        <taxon>Kitasatosporales</taxon>
        <taxon>Streptomycetaceae</taxon>
        <taxon>Streptomyces</taxon>
    </lineage>
</organism>